<dbReference type="GO" id="GO:0006351">
    <property type="term" value="P:DNA-templated transcription"/>
    <property type="evidence" value="ECO:0007669"/>
    <property type="project" value="InterPro"/>
</dbReference>
<dbReference type="PANTHER" id="PTHR31668">
    <property type="entry name" value="GLUCOSE TRANSPORT TRANSCRIPTION REGULATOR RGT1-RELATED-RELATED"/>
    <property type="match status" value="1"/>
</dbReference>
<dbReference type="VEuPathDB" id="FungiDB:AJ78_02139"/>
<evidence type="ECO:0000259" key="7">
    <source>
        <dbReference type="PROSITE" id="PS50048"/>
    </source>
</evidence>
<dbReference type="OrthoDB" id="4132249at2759"/>
<keyword evidence="4" id="KW-0804">Transcription</keyword>
<dbReference type="PROSITE" id="PS00463">
    <property type="entry name" value="ZN2_CY6_FUNGAL_1"/>
    <property type="match status" value="1"/>
</dbReference>
<keyword evidence="5" id="KW-0539">Nucleus</keyword>
<dbReference type="GO" id="GO:0008270">
    <property type="term" value="F:zinc ion binding"/>
    <property type="evidence" value="ECO:0007669"/>
    <property type="project" value="InterPro"/>
</dbReference>
<reference evidence="8 9" key="1">
    <citation type="submission" date="2015-07" db="EMBL/GenBank/DDBJ databases">
        <title>Emmonsia species relationships and genome sequence.</title>
        <authorList>
            <consortium name="The Broad Institute Genomics Platform"/>
            <person name="Cuomo C.A."/>
            <person name="Munoz J.F."/>
            <person name="Imamovic A."/>
            <person name="Priest M.E."/>
            <person name="Young S."/>
            <person name="Clay O.K."/>
            <person name="McEwen J.G."/>
        </authorList>
    </citation>
    <scope>NUCLEOTIDE SEQUENCE [LARGE SCALE GENOMIC DNA]</scope>
    <source>
        <strain evidence="8 9">UAMH 9510</strain>
    </source>
</reference>
<dbReference type="CDD" id="cd00067">
    <property type="entry name" value="GAL4"/>
    <property type="match status" value="1"/>
</dbReference>
<dbReference type="EMBL" id="LGRN01000055">
    <property type="protein sequence ID" value="OJD17786.1"/>
    <property type="molecule type" value="Genomic_DNA"/>
</dbReference>
<accession>A0A1J9PPG8</accession>
<dbReference type="Proteomes" id="UP000182235">
    <property type="component" value="Unassembled WGS sequence"/>
</dbReference>
<keyword evidence="1" id="KW-0479">Metal-binding</keyword>
<name>A0A1J9PPG8_9EURO</name>
<dbReference type="SMART" id="SM00906">
    <property type="entry name" value="Fungal_trans"/>
    <property type="match status" value="1"/>
</dbReference>
<evidence type="ECO:0000256" key="5">
    <source>
        <dbReference type="ARBA" id="ARBA00023242"/>
    </source>
</evidence>
<feature type="compositionally biased region" description="Polar residues" evidence="6">
    <location>
        <begin position="91"/>
        <end position="100"/>
    </location>
</feature>
<evidence type="ECO:0000256" key="1">
    <source>
        <dbReference type="ARBA" id="ARBA00022723"/>
    </source>
</evidence>
<dbReference type="Pfam" id="PF04082">
    <property type="entry name" value="Fungal_trans"/>
    <property type="match status" value="1"/>
</dbReference>
<dbReference type="PANTHER" id="PTHR31668:SF19">
    <property type="entry name" value="ZN(2)-C6 FUNGAL-TYPE DOMAIN-CONTAINING PROTEIN-RELATED"/>
    <property type="match status" value="1"/>
</dbReference>
<evidence type="ECO:0000313" key="8">
    <source>
        <dbReference type="EMBL" id="OJD17786.1"/>
    </source>
</evidence>
<dbReference type="InterPro" id="IPR007219">
    <property type="entry name" value="XnlR_reg_dom"/>
</dbReference>
<dbReference type="SUPFAM" id="SSF57701">
    <property type="entry name" value="Zn2/Cys6 DNA-binding domain"/>
    <property type="match status" value="1"/>
</dbReference>
<dbReference type="InterPro" id="IPR001138">
    <property type="entry name" value="Zn2Cys6_DnaBD"/>
</dbReference>
<dbReference type="AlphaFoldDB" id="A0A1J9PPG8"/>
<sequence>MDARGAAAPMKQVCDNCRRRKLKCNRLHPCDKCRNALLRCAYTDVLQRKGPKFRTFYPRSSASSTAEESPRSSSSFPTPPHSTFLGDFDSRPTSQPTTPLSFPRSMIFSGDSAWKPPSNPKPAATRLSPLVILAHVNVYLKYLFPIMPVFKQDQVLADSNEPERLNPQRYAFIVALCAATHIQLKLDGPVHHHKPDENLKLANGGTYISGEDLLSEALRARSDYDFIESPSIDNLLTSFYLFASYCNLDKQDHAWYYLCQALFMAHTLGLHQESSYCAFDVTEAEERRRVYWLLFVTERAYALQQTKPVILRNSIQKPEAFNREDPFLAYGFLNLINLFEKLTPEFYDWITLGERDEISGQTLSNLILCDLSSPIPLEGVLETQHVDVLVTQLWLRAALCRLPIQGSLEKPPTPQNVLPPHVPVKVEKSATEVVGATSQATVDSHRIGMLFDFDTCVGYAARMVRLAVSAHGAASMADERTKYFAGFLQSHRGDS</sequence>
<evidence type="ECO:0000256" key="4">
    <source>
        <dbReference type="ARBA" id="ARBA00023163"/>
    </source>
</evidence>
<dbReference type="GO" id="GO:0003677">
    <property type="term" value="F:DNA binding"/>
    <property type="evidence" value="ECO:0007669"/>
    <property type="project" value="UniProtKB-KW"/>
</dbReference>
<protein>
    <recommendedName>
        <fullName evidence="7">Zn(2)-C6 fungal-type domain-containing protein</fullName>
    </recommendedName>
</protein>
<gene>
    <name evidence="8" type="ORF">AJ78_02139</name>
</gene>
<dbReference type="Gene3D" id="4.10.240.10">
    <property type="entry name" value="Zn(2)-C6 fungal-type DNA-binding domain"/>
    <property type="match status" value="1"/>
</dbReference>
<keyword evidence="9" id="KW-1185">Reference proteome</keyword>
<evidence type="ECO:0000256" key="6">
    <source>
        <dbReference type="SAM" id="MobiDB-lite"/>
    </source>
</evidence>
<evidence type="ECO:0000313" key="9">
    <source>
        <dbReference type="Proteomes" id="UP000182235"/>
    </source>
</evidence>
<dbReference type="GO" id="GO:0000981">
    <property type="term" value="F:DNA-binding transcription factor activity, RNA polymerase II-specific"/>
    <property type="evidence" value="ECO:0007669"/>
    <property type="project" value="InterPro"/>
</dbReference>
<proteinExistence type="predicted"/>
<dbReference type="PROSITE" id="PS50048">
    <property type="entry name" value="ZN2_CY6_FUNGAL_2"/>
    <property type="match status" value="1"/>
</dbReference>
<dbReference type="CDD" id="cd12148">
    <property type="entry name" value="fungal_TF_MHR"/>
    <property type="match status" value="1"/>
</dbReference>
<organism evidence="8 9">
    <name type="scientific">Emergomyces pasteurianus Ep9510</name>
    <dbReference type="NCBI Taxonomy" id="1447872"/>
    <lineage>
        <taxon>Eukaryota</taxon>
        <taxon>Fungi</taxon>
        <taxon>Dikarya</taxon>
        <taxon>Ascomycota</taxon>
        <taxon>Pezizomycotina</taxon>
        <taxon>Eurotiomycetes</taxon>
        <taxon>Eurotiomycetidae</taxon>
        <taxon>Onygenales</taxon>
        <taxon>Ajellomycetaceae</taxon>
        <taxon>Emergomyces</taxon>
    </lineage>
</organism>
<feature type="region of interest" description="Disordered" evidence="6">
    <location>
        <begin position="57"/>
        <end position="102"/>
    </location>
</feature>
<dbReference type="SMART" id="SM00066">
    <property type="entry name" value="GAL4"/>
    <property type="match status" value="1"/>
</dbReference>
<dbReference type="InterPro" id="IPR050797">
    <property type="entry name" value="Carb_Metab_Trans_Reg"/>
</dbReference>
<keyword evidence="2" id="KW-0805">Transcription regulation</keyword>
<evidence type="ECO:0000256" key="2">
    <source>
        <dbReference type="ARBA" id="ARBA00023015"/>
    </source>
</evidence>
<feature type="compositionally biased region" description="Low complexity" evidence="6">
    <location>
        <begin position="58"/>
        <end position="84"/>
    </location>
</feature>
<comment type="caution">
    <text evidence="8">The sequence shown here is derived from an EMBL/GenBank/DDBJ whole genome shotgun (WGS) entry which is preliminary data.</text>
</comment>
<dbReference type="Pfam" id="PF00172">
    <property type="entry name" value="Zn_clus"/>
    <property type="match status" value="1"/>
</dbReference>
<evidence type="ECO:0000256" key="3">
    <source>
        <dbReference type="ARBA" id="ARBA00023125"/>
    </source>
</evidence>
<dbReference type="STRING" id="1447872.A0A1J9PPG8"/>
<dbReference type="InterPro" id="IPR036864">
    <property type="entry name" value="Zn2-C6_fun-type_DNA-bd_sf"/>
</dbReference>
<keyword evidence="3" id="KW-0238">DNA-binding</keyword>
<feature type="domain" description="Zn(2)-C6 fungal-type" evidence="7">
    <location>
        <begin position="13"/>
        <end position="42"/>
    </location>
</feature>